<dbReference type="GeneID" id="29066273"/>
<dbReference type="EMBL" id="KU984979">
    <property type="protein sequence ID" value="ANH49891.1"/>
    <property type="molecule type" value="Genomic_DNA"/>
</dbReference>
<evidence type="ECO:0000256" key="6">
    <source>
        <dbReference type="ARBA" id="ARBA00023125"/>
    </source>
</evidence>
<comment type="similarity">
    <text evidence="1">Belongs to the 'phage' integrase family.</text>
</comment>
<evidence type="ECO:0000256" key="9">
    <source>
        <dbReference type="PROSITE-ProRule" id="PRU01248"/>
    </source>
</evidence>
<feature type="domain" description="Tyr recombinase" evidence="10">
    <location>
        <begin position="174"/>
        <end position="366"/>
    </location>
</feature>
<dbReference type="PANTHER" id="PTHR30349:SF91">
    <property type="entry name" value="INTA PROTEIN"/>
    <property type="match status" value="1"/>
</dbReference>
<accession>A0A173G9D0</accession>
<dbReference type="KEGG" id="vg:29066273"/>
<dbReference type="PROSITE" id="PS51900">
    <property type="entry name" value="CB"/>
    <property type="match status" value="1"/>
</dbReference>
<dbReference type="GO" id="GO:0015074">
    <property type="term" value="P:DNA integration"/>
    <property type="evidence" value="ECO:0007669"/>
    <property type="project" value="UniProtKB-KW"/>
</dbReference>
<dbReference type="GO" id="GO:0016787">
    <property type="term" value="F:hydrolase activity"/>
    <property type="evidence" value="ECO:0007669"/>
    <property type="project" value="UniProtKB-KW"/>
</dbReference>
<dbReference type="GO" id="GO:0016740">
    <property type="term" value="F:transferase activity"/>
    <property type="evidence" value="ECO:0007669"/>
    <property type="project" value="UniProtKB-KW"/>
</dbReference>
<keyword evidence="7" id="KW-0233">DNA recombination</keyword>
<evidence type="ECO:0000313" key="12">
    <source>
        <dbReference type="EMBL" id="ANH49891.1"/>
    </source>
</evidence>
<dbReference type="Gene3D" id="1.10.443.10">
    <property type="entry name" value="Intergrase catalytic core"/>
    <property type="match status" value="1"/>
</dbReference>
<dbReference type="CDD" id="cd01189">
    <property type="entry name" value="INT_ICEBs1_C_like"/>
    <property type="match status" value="1"/>
</dbReference>
<keyword evidence="4" id="KW-0378">Hydrolase</keyword>
<dbReference type="InterPro" id="IPR013762">
    <property type="entry name" value="Integrase-like_cat_sf"/>
</dbReference>
<dbReference type="PROSITE" id="PS51898">
    <property type="entry name" value="TYR_RECOMBINASE"/>
    <property type="match status" value="1"/>
</dbReference>
<evidence type="ECO:0000313" key="13">
    <source>
        <dbReference type="Proteomes" id="UP000204227"/>
    </source>
</evidence>
<dbReference type="GO" id="GO:0006310">
    <property type="term" value="P:DNA recombination"/>
    <property type="evidence" value="ECO:0007669"/>
    <property type="project" value="UniProtKB-KW"/>
</dbReference>
<dbReference type="InterPro" id="IPR010998">
    <property type="entry name" value="Integrase_recombinase_N"/>
</dbReference>
<evidence type="ECO:0000256" key="5">
    <source>
        <dbReference type="ARBA" id="ARBA00022908"/>
    </source>
</evidence>
<dbReference type="InterPro" id="IPR002104">
    <property type="entry name" value="Integrase_catalytic"/>
</dbReference>
<sequence length="378" mass="41269">MVEMAGRRVKGGGSFYVDSHGRHVFAIVVTRPDGRRQRISRSAKTLREVQVKAKELRRTLDVGVMPSRDTVGEWLTYWRHHIAGPKLKPSTLAGYDSKLERYLLPQLGEKRLDRLSSDDVRALHEWMADKGLAPATIRQTHAILSAALKVAEDEGKIVRNPCRSRAAQPPTVTPNPHPILSAADAARVLAAVKDIPQLRARVAVAILTGLRQGEALALEWGDVHEGDARPTLRVRQSMARKRGGGLVVGTPKSRRSAREVPLDGLVTDALSKWREVSGGVGYVFASPAGAGILRDPRRDSLDWSMALEMAGVDHVPLHGARGTLATILMARGVPDRVIADMLGHDVLVDQRHYQHSDDEQRRAGAEVAAEAIEAAARA</sequence>
<evidence type="ECO:0000256" key="3">
    <source>
        <dbReference type="ARBA" id="ARBA00022679"/>
    </source>
</evidence>
<dbReference type="SUPFAM" id="SSF56349">
    <property type="entry name" value="DNA breaking-rejoining enzymes"/>
    <property type="match status" value="1"/>
</dbReference>
<protein>
    <recommendedName>
        <fullName evidence="2">Integrase</fullName>
    </recommendedName>
</protein>
<name>A0A173G9D0_9CAUD</name>
<proteinExistence type="inferred from homology"/>
<keyword evidence="5" id="KW-0229">DNA integration</keyword>
<dbReference type="Pfam" id="PF00589">
    <property type="entry name" value="Phage_integrase"/>
    <property type="match status" value="1"/>
</dbReference>
<dbReference type="GO" id="GO:0003677">
    <property type="term" value="F:DNA binding"/>
    <property type="evidence" value="ECO:0007669"/>
    <property type="project" value="UniProtKB-UniRule"/>
</dbReference>
<dbReference type="InterPro" id="IPR044068">
    <property type="entry name" value="CB"/>
</dbReference>
<evidence type="ECO:0000256" key="4">
    <source>
        <dbReference type="ARBA" id="ARBA00022801"/>
    </source>
</evidence>
<dbReference type="RefSeq" id="YP_009287702.1">
    <property type="nucleotide sequence ID" value="NC_031076.1"/>
</dbReference>
<dbReference type="GO" id="GO:0044826">
    <property type="term" value="P:viral genome integration into host DNA"/>
    <property type="evidence" value="ECO:0007669"/>
    <property type="project" value="UniProtKB-KW"/>
</dbReference>
<evidence type="ECO:0000256" key="7">
    <source>
        <dbReference type="ARBA" id="ARBA00023172"/>
    </source>
</evidence>
<evidence type="ECO:0000256" key="2">
    <source>
        <dbReference type="ARBA" id="ARBA00016082"/>
    </source>
</evidence>
<organism evidence="12 13">
    <name type="scientific">Propionibacterium phage PFR1</name>
    <dbReference type="NCBI Taxonomy" id="1838137"/>
    <lineage>
        <taxon>Viruses</taxon>
        <taxon>Duplodnaviria</taxon>
        <taxon>Heunggongvirae</taxon>
        <taxon>Uroviricota</taxon>
        <taxon>Caudoviricetes</taxon>
        <taxon>Pulverervirus</taxon>
        <taxon>Pulverervirus PFR1</taxon>
    </lineage>
</organism>
<dbReference type="Proteomes" id="UP000204227">
    <property type="component" value="Segment"/>
</dbReference>
<keyword evidence="3" id="KW-0808">Transferase</keyword>
<evidence type="ECO:0000256" key="8">
    <source>
        <dbReference type="ARBA" id="ARBA00023195"/>
    </source>
</evidence>
<feature type="domain" description="Core-binding (CB)" evidence="11">
    <location>
        <begin position="69"/>
        <end position="152"/>
    </location>
</feature>
<dbReference type="InterPro" id="IPR011010">
    <property type="entry name" value="DNA_brk_join_enz"/>
</dbReference>
<keyword evidence="6 9" id="KW-0238">DNA-binding</keyword>
<reference evidence="12 13" key="1">
    <citation type="submission" date="2016-05" db="EMBL/GenBank/DDBJ databases">
        <title>Dynamic interactions between prophages, induce lysis in Propionibacterium acnes.</title>
        <authorList>
            <person name="Brown T.L."/>
            <person name="Tucci J."/>
            <person name="Dyson Z.A."/>
            <person name="Petrovski S."/>
        </authorList>
    </citation>
    <scope>NUCLEOTIDE SEQUENCE [LARGE SCALE GENOMIC DNA]</scope>
</reference>
<dbReference type="InterPro" id="IPR050090">
    <property type="entry name" value="Tyrosine_recombinase_XerCD"/>
</dbReference>
<keyword evidence="8" id="KW-1179">Viral genome integration</keyword>
<evidence type="ECO:0000259" key="11">
    <source>
        <dbReference type="PROSITE" id="PS51900"/>
    </source>
</evidence>
<dbReference type="InterPro" id="IPR004107">
    <property type="entry name" value="Integrase_SAM-like_N"/>
</dbReference>
<dbReference type="Gene3D" id="1.10.150.130">
    <property type="match status" value="1"/>
</dbReference>
<evidence type="ECO:0000256" key="1">
    <source>
        <dbReference type="ARBA" id="ARBA00008857"/>
    </source>
</evidence>
<dbReference type="PANTHER" id="PTHR30349">
    <property type="entry name" value="PHAGE INTEGRASE-RELATED"/>
    <property type="match status" value="1"/>
</dbReference>
<evidence type="ECO:0000259" key="10">
    <source>
        <dbReference type="PROSITE" id="PS51898"/>
    </source>
</evidence>
<dbReference type="Pfam" id="PF14659">
    <property type="entry name" value="Phage_int_SAM_3"/>
    <property type="match status" value="1"/>
</dbReference>
<keyword evidence="13" id="KW-1185">Reference proteome</keyword>
<dbReference type="GO" id="GO:0075713">
    <property type="term" value="P:establishment of integrated proviral latency"/>
    <property type="evidence" value="ECO:0007669"/>
    <property type="project" value="UniProtKB-KW"/>
</dbReference>
<gene>
    <name evidence="12" type="ORF">PFR1_26</name>
</gene>
<keyword evidence="8" id="KW-1160">Virus entry into host cell</keyword>